<evidence type="ECO:0000256" key="5">
    <source>
        <dbReference type="SAM" id="Phobius"/>
    </source>
</evidence>
<evidence type="ECO:0000313" key="6">
    <source>
        <dbReference type="EMBL" id="KAF5388941.1"/>
    </source>
</evidence>
<gene>
    <name evidence="6" type="ORF">D9757_005158</name>
</gene>
<dbReference type="OrthoDB" id="3358017at2759"/>
<dbReference type="GO" id="GO:0005886">
    <property type="term" value="C:plasma membrane"/>
    <property type="evidence" value="ECO:0007669"/>
    <property type="project" value="TreeGrafter"/>
</dbReference>
<evidence type="ECO:0008006" key="8">
    <source>
        <dbReference type="Google" id="ProtNLM"/>
    </source>
</evidence>
<dbReference type="PANTHER" id="PTHR31465:SF9">
    <property type="entry name" value="SPHINGOID LONG-CHAIN BASE TRANSPORTER RSB1"/>
    <property type="match status" value="1"/>
</dbReference>
<feature type="transmembrane region" description="Helical" evidence="5">
    <location>
        <begin position="166"/>
        <end position="190"/>
    </location>
</feature>
<dbReference type="AlphaFoldDB" id="A0A8H5MCT1"/>
<protein>
    <recommendedName>
        <fullName evidence="8">RTA1-domain-containing protein</fullName>
    </recommendedName>
</protein>
<dbReference type="PANTHER" id="PTHR31465">
    <property type="entry name" value="PROTEIN RTA1-RELATED"/>
    <property type="match status" value="1"/>
</dbReference>
<organism evidence="6 7">
    <name type="scientific">Collybiopsis confluens</name>
    <dbReference type="NCBI Taxonomy" id="2823264"/>
    <lineage>
        <taxon>Eukaryota</taxon>
        <taxon>Fungi</taxon>
        <taxon>Dikarya</taxon>
        <taxon>Basidiomycota</taxon>
        <taxon>Agaricomycotina</taxon>
        <taxon>Agaricomycetes</taxon>
        <taxon>Agaricomycetidae</taxon>
        <taxon>Agaricales</taxon>
        <taxon>Marasmiineae</taxon>
        <taxon>Omphalotaceae</taxon>
        <taxon>Collybiopsis</taxon>
    </lineage>
</organism>
<evidence type="ECO:0000256" key="4">
    <source>
        <dbReference type="ARBA" id="ARBA00023136"/>
    </source>
</evidence>
<dbReference type="Pfam" id="PF04479">
    <property type="entry name" value="RTA1"/>
    <property type="match status" value="1"/>
</dbReference>
<keyword evidence="3 5" id="KW-1133">Transmembrane helix</keyword>
<dbReference type="GO" id="GO:0000324">
    <property type="term" value="C:fungal-type vacuole"/>
    <property type="evidence" value="ECO:0007669"/>
    <property type="project" value="TreeGrafter"/>
</dbReference>
<evidence type="ECO:0000256" key="1">
    <source>
        <dbReference type="ARBA" id="ARBA00004141"/>
    </source>
</evidence>
<dbReference type="EMBL" id="JAACJN010000025">
    <property type="protein sequence ID" value="KAF5388941.1"/>
    <property type="molecule type" value="Genomic_DNA"/>
</dbReference>
<keyword evidence="2 5" id="KW-0812">Transmembrane</keyword>
<comment type="caution">
    <text evidence="6">The sequence shown here is derived from an EMBL/GenBank/DDBJ whole genome shotgun (WGS) entry which is preliminary data.</text>
</comment>
<name>A0A8H5MCT1_9AGAR</name>
<keyword evidence="4 5" id="KW-0472">Membrane</keyword>
<dbReference type="Proteomes" id="UP000518752">
    <property type="component" value="Unassembled WGS sequence"/>
</dbReference>
<accession>A0A8H5MCT1</accession>
<sequence>MNSTSLNIFAMRDSTADEESPYGYVPTFGICIMFISLFAVTTSAQLVHALFARQWFLLPTVVLAGCGEILGWSGRLWSNRNLLASDPYMIQIACLIISPTPLLGAHFIIFGRLVEILGPQYSRFRPRLYSRIFLSGDVVSLVVQAVGGGMTASASTDSGVNLGTNIMLSGIAIQMAILVIFSTTALEFVYRYNKDTPLRRAEPGEKIGYMDQRRKVGLYAVFLATSCLFIRAIYRLIELGDGWNGVVIRTQWSFDLFDSAMVCIAMYIWNFVPSSWILAQPQAESQKLEMGSTSSTEPSTPRY</sequence>
<evidence type="ECO:0000256" key="2">
    <source>
        <dbReference type="ARBA" id="ARBA00022692"/>
    </source>
</evidence>
<feature type="transmembrane region" description="Helical" evidence="5">
    <location>
        <begin position="22"/>
        <end position="43"/>
    </location>
</feature>
<evidence type="ECO:0000256" key="3">
    <source>
        <dbReference type="ARBA" id="ARBA00022989"/>
    </source>
</evidence>
<dbReference type="InterPro" id="IPR007568">
    <property type="entry name" value="RTA1"/>
</dbReference>
<feature type="transmembrane region" description="Helical" evidence="5">
    <location>
        <begin position="55"/>
        <end position="76"/>
    </location>
</feature>
<feature type="transmembrane region" description="Helical" evidence="5">
    <location>
        <begin position="216"/>
        <end position="237"/>
    </location>
</feature>
<feature type="transmembrane region" description="Helical" evidence="5">
    <location>
        <begin position="132"/>
        <end position="154"/>
    </location>
</feature>
<proteinExistence type="predicted"/>
<reference evidence="6 7" key="1">
    <citation type="journal article" date="2020" name="ISME J.">
        <title>Uncovering the hidden diversity of litter-decomposition mechanisms in mushroom-forming fungi.</title>
        <authorList>
            <person name="Floudas D."/>
            <person name="Bentzer J."/>
            <person name="Ahren D."/>
            <person name="Johansson T."/>
            <person name="Persson P."/>
            <person name="Tunlid A."/>
        </authorList>
    </citation>
    <scope>NUCLEOTIDE SEQUENCE [LARGE SCALE GENOMIC DNA]</scope>
    <source>
        <strain evidence="6 7">CBS 406.79</strain>
    </source>
</reference>
<feature type="transmembrane region" description="Helical" evidence="5">
    <location>
        <begin position="257"/>
        <end position="279"/>
    </location>
</feature>
<evidence type="ECO:0000313" key="7">
    <source>
        <dbReference type="Proteomes" id="UP000518752"/>
    </source>
</evidence>
<comment type="subcellular location">
    <subcellularLocation>
        <location evidence="1">Membrane</location>
        <topology evidence="1">Multi-pass membrane protein</topology>
    </subcellularLocation>
</comment>
<keyword evidence="7" id="KW-1185">Reference proteome</keyword>
<feature type="transmembrane region" description="Helical" evidence="5">
    <location>
        <begin position="88"/>
        <end position="111"/>
    </location>
</feature>